<accession>A0A2T7NPG9</accession>
<reference evidence="1 2" key="1">
    <citation type="submission" date="2018-04" db="EMBL/GenBank/DDBJ databases">
        <title>The genome of golden apple snail Pomacea canaliculata provides insight into stress tolerance and invasive adaptation.</title>
        <authorList>
            <person name="Liu C."/>
            <person name="Liu B."/>
            <person name="Ren Y."/>
            <person name="Zhang Y."/>
            <person name="Wang H."/>
            <person name="Li S."/>
            <person name="Jiang F."/>
            <person name="Yin L."/>
            <person name="Zhang G."/>
            <person name="Qian W."/>
            <person name="Fan W."/>
        </authorList>
    </citation>
    <scope>NUCLEOTIDE SEQUENCE [LARGE SCALE GENOMIC DNA]</scope>
    <source>
        <strain evidence="1">SZHN2017</strain>
        <tissue evidence="1">Muscle</tissue>
    </source>
</reference>
<gene>
    <name evidence="1" type="ORF">C0Q70_16329</name>
</gene>
<protein>
    <submittedName>
        <fullName evidence="1">Uncharacterized protein</fullName>
    </submittedName>
</protein>
<dbReference type="EMBL" id="PZQS01000010">
    <property type="protein sequence ID" value="PVD23067.1"/>
    <property type="molecule type" value="Genomic_DNA"/>
</dbReference>
<dbReference type="OrthoDB" id="6129702at2759"/>
<dbReference type="Proteomes" id="UP000245119">
    <property type="component" value="Linkage Group LG10"/>
</dbReference>
<comment type="caution">
    <text evidence="1">The sequence shown here is derived from an EMBL/GenBank/DDBJ whole genome shotgun (WGS) entry which is preliminary data.</text>
</comment>
<proteinExistence type="predicted"/>
<sequence length="265" mass="29538">MSDRHDEAGWRTGTDGAAAFGPPGSTGYCSYARLDQYLRVIVWLLRKLYLLVLAMLGIDLQKRSMATVSEENAAARGFRRLSAIFLPPQSNNNRCQRCKEVVYQQERMGPVHDVIFHKVLLPVPSVRPVPDLKNYWSNQVKGDDPEIYCNTHVPRIGGSGMSHEALGIRQAMQAQLDISSAAAARVAKIRHPDVAPSVDGEAMAIRSALSAQKTSQYGRQLHTSNIDAEALHIKGAMDAQRLQRRYQRKLDKHHFPPHIVSTVHA</sequence>
<dbReference type="AlphaFoldDB" id="A0A2T7NPG9"/>
<organism evidence="1 2">
    <name type="scientific">Pomacea canaliculata</name>
    <name type="common">Golden apple snail</name>
    <dbReference type="NCBI Taxonomy" id="400727"/>
    <lineage>
        <taxon>Eukaryota</taxon>
        <taxon>Metazoa</taxon>
        <taxon>Spiralia</taxon>
        <taxon>Lophotrochozoa</taxon>
        <taxon>Mollusca</taxon>
        <taxon>Gastropoda</taxon>
        <taxon>Caenogastropoda</taxon>
        <taxon>Architaenioglossa</taxon>
        <taxon>Ampullarioidea</taxon>
        <taxon>Ampullariidae</taxon>
        <taxon>Pomacea</taxon>
    </lineage>
</organism>
<evidence type="ECO:0000313" key="2">
    <source>
        <dbReference type="Proteomes" id="UP000245119"/>
    </source>
</evidence>
<evidence type="ECO:0000313" key="1">
    <source>
        <dbReference type="EMBL" id="PVD23067.1"/>
    </source>
</evidence>
<keyword evidence="2" id="KW-1185">Reference proteome</keyword>
<name>A0A2T7NPG9_POMCA</name>